<feature type="transmembrane region" description="Helical" evidence="6">
    <location>
        <begin position="136"/>
        <end position="154"/>
    </location>
</feature>
<dbReference type="PANTHER" id="PTHR12703:SF4">
    <property type="entry name" value="TRANSMEMBRANE PROTEIN 33"/>
    <property type="match status" value="1"/>
</dbReference>
<dbReference type="GO" id="GO:0061024">
    <property type="term" value="P:membrane organization"/>
    <property type="evidence" value="ECO:0007669"/>
    <property type="project" value="TreeGrafter"/>
</dbReference>
<keyword evidence="3 6" id="KW-0812">Transmembrane</keyword>
<evidence type="ECO:0000256" key="1">
    <source>
        <dbReference type="ARBA" id="ARBA00004141"/>
    </source>
</evidence>
<sequence length="260" mass="29401">MSESENRNEGETPPAPPATGFGVLTAHIARNRIDFALWCTRFATIVFTFNYLIPIFGSGYNMYYKALLANSATSALRLHQRLPQVQLSREFLGKVFLEDSAHYLLYSMIFFYSPPVTWVLLPVFLFALLHISSYSLGLIELLGPTALGLVRMGIGLVEVQSVNLLRTIAFSEIFLFPLLILSLFSGRATLMTLFVYYRFLTLRYSSRRNPYTRNTFGELRYLVEGYAQNPSCPAAIRNMVSKLVSFISRLAPPVIAPEQQ</sequence>
<evidence type="ECO:0000256" key="3">
    <source>
        <dbReference type="ARBA" id="ARBA00022692"/>
    </source>
</evidence>
<dbReference type="InterPro" id="IPR051645">
    <property type="entry name" value="PER33/POM33_regulator"/>
</dbReference>
<dbReference type="AlphaFoldDB" id="A0A4Y7LUR0"/>
<evidence type="ECO:0000256" key="4">
    <source>
        <dbReference type="ARBA" id="ARBA00022989"/>
    </source>
</evidence>
<dbReference type="InterPro" id="IPR005344">
    <property type="entry name" value="TMEM33/Pom33"/>
</dbReference>
<dbReference type="GO" id="GO:0005783">
    <property type="term" value="C:endoplasmic reticulum"/>
    <property type="evidence" value="ECO:0007669"/>
    <property type="project" value="TreeGrafter"/>
</dbReference>
<comment type="similarity">
    <text evidence="2">Belongs to the PER33/POM33 family.</text>
</comment>
<dbReference type="Pfam" id="PF03661">
    <property type="entry name" value="TMEM33_Pom33"/>
    <property type="match status" value="1"/>
</dbReference>
<name>A0A4Y7LUR0_9CRUS</name>
<protein>
    <submittedName>
        <fullName evidence="7">EOG090X0CJA</fullName>
    </submittedName>
</protein>
<feature type="transmembrane region" description="Helical" evidence="6">
    <location>
        <begin position="174"/>
        <end position="197"/>
    </location>
</feature>
<keyword evidence="4 6" id="KW-1133">Transmembrane helix</keyword>
<evidence type="ECO:0000256" key="6">
    <source>
        <dbReference type="SAM" id="Phobius"/>
    </source>
</evidence>
<gene>
    <name evidence="7" type="primary">EOG090X0CJA</name>
</gene>
<dbReference type="GO" id="GO:0071786">
    <property type="term" value="P:endoplasmic reticulum tubular network organization"/>
    <property type="evidence" value="ECO:0007669"/>
    <property type="project" value="TreeGrafter"/>
</dbReference>
<proteinExistence type="evidence at transcript level"/>
<evidence type="ECO:0000256" key="2">
    <source>
        <dbReference type="ARBA" id="ARBA00007322"/>
    </source>
</evidence>
<keyword evidence="5 6" id="KW-0472">Membrane</keyword>
<accession>A0A4Y7LUR0</accession>
<dbReference type="PANTHER" id="PTHR12703">
    <property type="entry name" value="TRANSMEMBRANE PROTEIN 33"/>
    <property type="match status" value="1"/>
</dbReference>
<feature type="transmembrane region" description="Helical" evidence="6">
    <location>
        <begin position="103"/>
        <end position="129"/>
    </location>
</feature>
<comment type="subcellular location">
    <subcellularLocation>
        <location evidence="1">Membrane</location>
        <topology evidence="1">Multi-pass membrane protein</topology>
    </subcellularLocation>
</comment>
<evidence type="ECO:0000256" key="5">
    <source>
        <dbReference type="ARBA" id="ARBA00023136"/>
    </source>
</evidence>
<evidence type="ECO:0000313" key="7">
    <source>
        <dbReference type="EMBL" id="SVE73167.1"/>
    </source>
</evidence>
<dbReference type="EMBL" id="LR003548">
    <property type="protein sequence ID" value="SVE73167.1"/>
    <property type="molecule type" value="mRNA"/>
</dbReference>
<organism evidence="7">
    <name type="scientific">Ceriodaphnia reticulata</name>
    <dbReference type="NCBI Taxonomy" id="302197"/>
    <lineage>
        <taxon>Eukaryota</taxon>
        <taxon>Metazoa</taxon>
        <taxon>Ecdysozoa</taxon>
        <taxon>Arthropoda</taxon>
        <taxon>Crustacea</taxon>
        <taxon>Branchiopoda</taxon>
        <taxon>Diplostraca</taxon>
        <taxon>Cladocera</taxon>
        <taxon>Anomopoda</taxon>
        <taxon>Daphniidae</taxon>
        <taxon>Ceriodaphnia</taxon>
    </lineage>
</organism>
<feature type="transmembrane region" description="Helical" evidence="6">
    <location>
        <begin position="35"/>
        <end position="53"/>
    </location>
</feature>
<dbReference type="GO" id="GO:0016020">
    <property type="term" value="C:membrane"/>
    <property type="evidence" value="ECO:0007669"/>
    <property type="project" value="UniProtKB-SubCell"/>
</dbReference>
<reference evidence="7" key="1">
    <citation type="submission" date="2018-08" db="EMBL/GenBank/DDBJ databases">
        <authorList>
            <person name="Cornetti L."/>
        </authorList>
    </citation>
    <scope>NUCLEOTIDE SEQUENCE</scope>
    <source>
        <strain evidence="7">OM-SAIQ-clone2</strain>
    </source>
</reference>